<proteinExistence type="predicted"/>
<evidence type="ECO:0000256" key="1">
    <source>
        <dbReference type="SAM" id="MobiDB-lite"/>
    </source>
</evidence>
<feature type="compositionally biased region" description="Low complexity" evidence="1">
    <location>
        <begin position="135"/>
        <end position="147"/>
    </location>
</feature>
<protein>
    <submittedName>
        <fullName evidence="2">Uncharacterized protein</fullName>
    </submittedName>
</protein>
<feature type="region of interest" description="Disordered" evidence="1">
    <location>
        <begin position="60"/>
        <end position="87"/>
    </location>
</feature>
<dbReference type="EMBL" id="BQNB010011532">
    <property type="protein sequence ID" value="GJS91786.1"/>
    <property type="molecule type" value="Genomic_DNA"/>
</dbReference>
<gene>
    <name evidence="2" type="ORF">Tco_0774422</name>
</gene>
<name>A0ABQ4ZR08_9ASTR</name>
<feature type="region of interest" description="Disordered" evidence="1">
    <location>
        <begin position="135"/>
        <end position="184"/>
    </location>
</feature>
<accession>A0ABQ4ZR08</accession>
<evidence type="ECO:0000313" key="3">
    <source>
        <dbReference type="Proteomes" id="UP001151760"/>
    </source>
</evidence>
<feature type="compositionally biased region" description="Basic and acidic residues" evidence="1">
    <location>
        <begin position="150"/>
        <end position="175"/>
    </location>
</feature>
<organism evidence="2 3">
    <name type="scientific">Tanacetum coccineum</name>
    <dbReference type="NCBI Taxonomy" id="301880"/>
    <lineage>
        <taxon>Eukaryota</taxon>
        <taxon>Viridiplantae</taxon>
        <taxon>Streptophyta</taxon>
        <taxon>Embryophyta</taxon>
        <taxon>Tracheophyta</taxon>
        <taxon>Spermatophyta</taxon>
        <taxon>Magnoliopsida</taxon>
        <taxon>eudicotyledons</taxon>
        <taxon>Gunneridae</taxon>
        <taxon>Pentapetalae</taxon>
        <taxon>asterids</taxon>
        <taxon>campanulids</taxon>
        <taxon>Asterales</taxon>
        <taxon>Asteraceae</taxon>
        <taxon>Asteroideae</taxon>
        <taxon>Anthemideae</taxon>
        <taxon>Anthemidinae</taxon>
        <taxon>Tanacetum</taxon>
    </lineage>
</organism>
<sequence length="333" mass="37233">MEIELPGDLKEIPTKLEKFSSTVSSLTTQSKIKTLDAIPILFNKLTEALDRFAQAVQDASQKAGDQGVPSAVQAGTHPAEGEKNTRQVTITHLFKQRTKKDVEKANLNKQPILTTTQTTTVIPPIIPTTLQLQSPFLSSSSKSSPQPEGELIKKDQGKKVISSKDVEEEGTKSDSDDANLTGSKRIEESVKADLAKQEVELGKDELVDLLGIDVVTGFYKAKLQYDKYCDKRLNRKGQSKITNYDVLTTKGPITLKACPNKKGAGWSTIYGKIKTRKDYLHKTEAELEINFSIPFSEQDSLDKLNDHARKKRKHDDDIHDYFRSTKKYNHPFI</sequence>
<comment type="caution">
    <text evidence="2">The sequence shown here is derived from an EMBL/GenBank/DDBJ whole genome shotgun (WGS) entry which is preliminary data.</text>
</comment>
<keyword evidence="3" id="KW-1185">Reference proteome</keyword>
<dbReference type="Proteomes" id="UP001151760">
    <property type="component" value="Unassembled WGS sequence"/>
</dbReference>
<reference evidence="2" key="1">
    <citation type="journal article" date="2022" name="Int. J. Mol. Sci.">
        <title>Draft Genome of Tanacetum Coccineum: Genomic Comparison of Closely Related Tanacetum-Family Plants.</title>
        <authorList>
            <person name="Yamashiro T."/>
            <person name="Shiraishi A."/>
            <person name="Nakayama K."/>
            <person name="Satake H."/>
        </authorList>
    </citation>
    <scope>NUCLEOTIDE SEQUENCE</scope>
</reference>
<reference evidence="2" key="2">
    <citation type="submission" date="2022-01" db="EMBL/GenBank/DDBJ databases">
        <authorList>
            <person name="Yamashiro T."/>
            <person name="Shiraishi A."/>
            <person name="Satake H."/>
            <person name="Nakayama K."/>
        </authorList>
    </citation>
    <scope>NUCLEOTIDE SEQUENCE</scope>
</reference>
<evidence type="ECO:0000313" key="2">
    <source>
        <dbReference type="EMBL" id="GJS91786.1"/>
    </source>
</evidence>